<dbReference type="AlphaFoldDB" id="A0AAV7MGT5"/>
<sequence>MLLAGTELLPASGVRWAAFGPVLAGLLRWVRSGGVGVSGGALGPVQWPLGRSPRVRDEKRAEESLETQEAGSVCRALHAAVGCERSVWGLADTGGPGWPKELGLFVGLPTLLWDVRGECGFRQSPESQKGGLEVSVTGLPTPLWDVWGECRITREARHHQAHYTVE</sequence>
<accession>A0AAV7MGT5</accession>
<evidence type="ECO:0000313" key="2">
    <source>
        <dbReference type="Proteomes" id="UP001066276"/>
    </source>
</evidence>
<gene>
    <name evidence="1" type="ORF">NDU88_000422</name>
</gene>
<protein>
    <submittedName>
        <fullName evidence="1">Uncharacterized protein</fullName>
    </submittedName>
</protein>
<dbReference type="EMBL" id="JANPWB010000013">
    <property type="protein sequence ID" value="KAJ1102991.1"/>
    <property type="molecule type" value="Genomic_DNA"/>
</dbReference>
<dbReference type="Proteomes" id="UP001066276">
    <property type="component" value="Chromosome 9"/>
</dbReference>
<evidence type="ECO:0000313" key="1">
    <source>
        <dbReference type="EMBL" id="KAJ1102991.1"/>
    </source>
</evidence>
<name>A0AAV7MGT5_PLEWA</name>
<reference evidence="1" key="1">
    <citation type="journal article" date="2022" name="bioRxiv">
        <title>Sequencing and chromosome-scale assembly of the giantPleurodeles waltlgenome.</title>
        <authorList>
            <person name="Brown T."/>
            <person name="Elewa A."/>
            <person name="Iarovenko S."/>
            <person name="Subramanian E."/>
            <person name="Araus A.J."/>
            <person name="Petzold A."/>
            <person name="Susuki M."/>
            <person name="Suzuki K.-i.T."/>
            <person name="Hayashi T."/>
            <person name="Toyoda A."/>
            <person name="Oliveira C."/>
            <person name="Osipova E."/>
            <person name="Leigh N.D."/>
            <person name="Simon A."/>
            <person name="Yun M.H."/>
        </authorList>
    </citation>
    <scope>NUCLEOTIDE SEQUENCE</scope>
    <source>
        <strain evidence="1">20211129_DDA</strain>
        <tissue evidence="1">Liver</tissue>
    </source>
</reference>
<keyword evidence="2" id="KW-1185">Reference proteome</keyword>
<proteinExistence type="predicted"/>
<comment type="caution">
    <text evidence="1">The sequence shown here is derived from an EMBL/GenBank/DDBJ whole genome shotgun (WGS) entry which is preliminary data.</text>
</comment>
<organism evidence="1 2">
    <name type="scientific">Pleurodeles waltl</name>
    <name type="common">Iberian ribbed newt</name>
    <dbReference type="NCBI Taxonomy" id="8319"/>
    <lineage>
        <taxon>Eukaryota</taxon>
        <taxon>Metazoa</taxon>
        <taxon>Chordata</taxon>
        <taxon>Craniata</taxon>
        <taxon>Vertebrata</taxon>
        <taxon>Euteleostomi</taxon>
        <taxon>Amphibia</taxon>
        <taxon>Batrachia</taxon>
        <taxon>Caudata</taxon>
        <taxon>Salamandroidea</taxon>
        <taxon>Salamandridae</taxon>
        <taxon>Pleurodelinae</taxon>
        <taxon>Pleurodeles</taxon>
    </lineage>
</organism>